<feature type="transmembrane region" description="Helical" evidence="1">
    <location>
        <begin position="66"/>
        <end position="87"/>
    </location>
</feature>
<dbReference type="PANTHER" id="PTHR41795:SF1">
    <property type="entry name" value="EXOPOLYSACCHARIDE SYNTHESIS PROTEIN"/>
    <property type="match status" value="1"/>
</dbReference>
<dbReference type="RefSeq" id="WP_188165503.1">
    <property type="nucleotide sequence ID" value="NZ_JACVVX010000004.1"/>
</dbReference>
<dbReference type="InterPro" id="IPR010331">
    <property type="entry name" value="ExoD"/>
</dbReference>
<feature type="transmembrane region" description="Helical" evidence="1">
    <location>
        <begin position="38"/>
        <end position="60"/>
    </location>
</feature>
<evidence type="ECO:0000313" key="2">
    <source>
        <dbReference type="EMBL" id="MBD0416097.1"/>
    </source>
</evidence>
<dbReference type="AlphaFoldDB" id="A0A8J6U8S6"/>
<organism evidence="2 3">
    <name type="scientific">Oryzicola mucosus</name>
    <dbReference type="NCBI Taxonomy" id="2767425"/>
    <lineage>
        <taxon>Bacteria</taxon>
        <taxon>Pseudomonadati</taxon>
        <taxon>Pseudomonadota</taxon>
        <taxon>Alphaproteobacteria</taxon>
        <taxon>Hyphomicrobiales</taxon>
        <taxon>Phyllobacteriaceae</taxon>
        <taxon>Oryzicola</taxon>
    </lineage>
</organism>
<feature type="transmembrane region" description="Helical" evidence="1">
    <location>
        <begin position="156"/>
        <end position="175"/>
    </location>
</feature>
<dbReference type="Pfam" id="PF06055">
    <property type="entry name" value="ExoD"/>
    <property type="match status" value="1"/>
</dbReference>
<dbReference type="EMBL" id="JACVVX010000004">
    <property type="protein sequence ID" value="MBD0416097.1"/>
    <property type="molecule type" value="Genomic_DNA"/>
</dbReference>
<evidence type="ECO:0000256" key="1">
    <source>
        <dbReference type="SAM" id="Phobius"/>
    </source>
</evidence>
<name>A0A8J6U8S6_9HYPH</name>
<accession>A0A8J6U8S6</accession>
<comment type="caution">
    <text evidence="2">The sequence shown here is derived from an EMBL/GenBank/DDBJ whole genome shotgun (WGS) entry which is preliminary data.</text>
</comment>
<protein>
    <submittedName>
        <fullName evidence="2">Exopolysaccharide biosynthesis protein</fullName>
    </submittedName>
</protein>
<keyword evidence="1" id="KW-0472">Membrane</keyword>
<feature type="transmembrane region" description="Helical" evidence="1">
    <location>
        <begin position="128"/>
        <end position="150"/>
    </location>
</feature>
<proteinExistence type="predicted"/>
<feature type="transmembrane region" description="Helical" evidence="1">
    <location>
        <begin position="182"/>
        <end position="207"/>
    </location>
</feature>
<dbReference type="Proteomes" id="UP000643405">
    <property type="component" value="Unassembled WGS sequence"/>
</dbReference>
<gene>
    <name evidence="2" type="ORF">ICI42_15680</name>
</gene>
<reference evidence="2" key="1">
    <citation type="submission" date="2020-09" db="EMBL/GenBank/DDBJ databases">
        <title>Genome seq and assembly of Tianweitania sp.</title>
        <authorList>
            <person name="Chhetri G."/>
        </authorList>
    </citation>
    <scope>NUCLEOTIDE SEQUENCE</scope>
    <source>
        <strain evidence="2">Rool2</strain>
    </source>
</reference>
<keyword evidence="3" id="KW-1185">Reference proteome</keyword>
<keyword evidence="1" id="KW-1133">Transmembrane helix</keyword>
<dbReference type="PIRSF" id="PIRSF033239">
    <property type="entry name" value="ExoD"/>
    <property type="match status" value="1"/>
</dbReference>
<evidence type="ECO:0000313" key="3">
    <source>
        <dbReference type="Proteomes" id="UP000643405"/>
    </source>
</evidence>
<sequence>MSSPSETIAFQDNDQSLAETLLRAINSIDGDTVTLRRLFLIIGEQGLLVLCALLTVPFLLPVSIPGVSTVFGAAIILISIGITLNRLPWLPRFLLDRNLETERLLPVLRKGLSIVQRADRYIHRRLDVLVDGVFINRLNGAAIVFSGLLLMLPLGLIPFSNTLPALAILSMALGLSQRDGVFVLGGYVMMVLTVIYFAVLALLAVAAGQTIGSYLPF</sequence>
<dbReference type="PANTHER" id="PTHR41795">
    <property type="entry name" value="EXOPOLYSACCHARIDE SYNTHESIS PROTEIN"/>
    <property type="match status" value="1"/>
</dbReference>
<keyword evidence="1" id="KW-0812">Transmembrane</keyword>